<proteinExistence type="predicted"/>
<reference evidence="1" key="1">
    <citation type="journal article" date="2021" name="New Phytol.">
        <title>Evolutionary innovations through gain and loss of genes in the ectomycorrhizal Boletales.</title>
        <authorList>
            <person name="Wu G."/>
            <person name="Miyauchi S."/>
            <person name="Morin E."/>
            <person name="Kuo A."/>
            <person name="Drula E."/>
            <person name="Varga T."/>
            <person name="Kohler A."/>
            <person name="Feng B."/>
            <person name="Cao Y."/>
            <person name="Lipzen A."/>
            <person name="Daum C."/>
            <person name="Hundley H."/>
            <person name="Pangilinan J."/>
            <person name="Johnson J."/>
            <person name="Barry K."/>
            <person name="LaButti K."/>
            <person name="Ng V."/>
            <person name="Ahrendt S."/>
            <person name="Min B."/>
            <person name="Choi I.G."/>
            <person name="Park H."/>
            <person name="Plett J.M."/>
            <person name="Magnuson J."/>
            <person name="Spatafora J.W."/>
            <person name="Nagy L.G."/>
            <person name="Henrissat B."/>
            <person name="Grigoriev I.V."/>
            <person name="Yang Z.L."/>
            <person name="Xu J."/>
            <person name="Martin F.M."/>
        </authorList>
    </citation>
    <scope>NUCLEOTIDE SEQUENCE</scope>
    <source>
        <strain evidence="1">KUC20120723A-06</strain>
    </source>
</reference>
<comment type="caution">
    <text evidence="1">The sequence shown here is derived from an EMBL/GenBank/DDBJ whole genome shotgun (WGS) entry which is preliminary data.</text>
</comment>
<gene>
    <name evidence="1" type="ORF">BV22DRAFT_1005393</name>
</gene>
<organism evidence="1 2">
    <name type="scientific">Leucogyrophana mollusca</name>
    <dbReference type="NCBI Taxonomy" id="85980"/>
    <lineage>
        <taxon>Eukaryota</taxon>
        <taxon>Fungi</taxon>
        <taxon>Dikarya</taxon>
        <taxon>Basidiomycota</taxon>
        <taxon>Agaricomycotina</taxon>
        <taxon>Agaricomycetes</taxon>
        <taxon>Agaricomycetidae</taxon>
        <taxon>Boletales</taxon>
        <taxon>Boletales incertae sedis</taxon>
        <taxon>Leucogyrophana</taxon>
    </lineage>
</organism>
<accession>A0ACB8BSQ1</accession>
<evidence type="ECO:0000313" key="1">
    <source>
        <dbReference type="EMBL" id="KAH7928190.1"/>
    </source>
</evidence>
<dbReference type="Proteomes" id="UP000790709">
    <property type="component" value="Unassembled WGS sequence"/>
</dbReference>
<dbReference type="EMBL" id="MU266356">
    <property type="protein sequence ID" value="KAH7928190.1"/>
    <property type="molecule type" value="Genomic_DNA"/>
</dbReference>
<evidence type="ECO:0000313" key="2">
    <source>
        <dbReference type="Proteomes" id="UP000790709"/>
    </source>
</evidence>
<name>A0ACB8BSQ1_9AGAM</name>
<protein>
    <submittedName>
        <fullName evidence="1">Uncharacterized protein</fullName>
    </submittedName>
</protein>
<sequence length="510" mass="54836">MTAEAFLLLSLPNVTLANANTSQTGTLALECVTIPVGVSQDPSNRGVYLVLRLNNLEWPVDPTKSIGFFIDQYSTRNYTIWGVDEVPVTLTLRSPGSDELHLLEDMDTFHELLAQYAELRDAGNGQGNVSSDVMANFNDGGKNPRGHDAMRGHLVLINGESGEVVGELDNKLVINEDPSLHEEGRESDSVLIELPDDDDARAIFVRAIPPEEQNWLTKSASLASHVISGTTNLLITTMNTASTYYINHSTPHPSAAASASSSQLDSAPPPRALVFLTSENTRKGLSTVHTISAQAATVSSKTVSLVDSMIKRAVGAKQRNQRDSTSTPSRPPLPPRIVSSTSEPIKQSTGGMLKPPLPPRSVSPSPSLPPYSHEKPALPPRQLNQNKSSSPQSGHLPSRAQSPLPPPGSTNPKPTIRTRERVLLSADLVLSSIDDSMRQFVDAGSANLGRAVEHKYGREAAQSAGLITGTGKNIVAVYIDMRGIGRRAIVKRAGKEFVKARLSDVKRQPS</sequence>
<keyword evidence="2" id="KW-1185">Reference proteome</keyword>